<dbReference type="InterPro" id="IPR011991">
    <property type="entry name" value="ArsR-like_HTH"/>
</dbReference>
<dbReference type="PANTHER" id="PTHR33164:SF43">
    <property type="entry name" value="HTH-TYPE TRANSCRIPTIONAL REPRESSOR YETL"/>
    <property type="match status" value="1"/>
</dbReference>
<keyword evidence="3" id="KW-1185">Reference proteome</keyword>
<dbReference type="PROSITE" id="PS50995">
    <property type="entry name" value="HTH_MARR_2"/>
    <property type="match status" value="1"/>
</dbReference>
<reference evidence="2 3" key="1">
    <citation type="submission" date="2024-02" db="EMBL/GenBank/DDBJ databases">
        <title>Deinococcus xinjiangensis NBRC 107630.</title>
        <authorList>
            <person name="Ichikawa N."/>
            <person name="Katano-Makiyama Y."/>
            <person name="Hidaka K."/>
        </authorList>
    </citation>
    <scope>NUCLEOTIDE SEQUENCE [LARGE SCALE GENOMIC DNA]</scope>
    <source>
        <strain evidence="2 3">NBRC 107630</strain>
    </source>
</reference>
<gene>
    <name evidence="2" type="ORF">Dxin01_00688</name>
</gene>
<name>A0ABP9V9V6_9DEIO</name>
<dbReference type="InterPro" id="IPR001845">
    <property type="entry name" value="HTH_ArsR_DNA-bd_dom"/>
</dbReference>
<dbReference type="SMART" id="SM00418">
    <property type="entry name" value="HTH_ARSR"/>
    <property type="match status" value="1"/>
</dbReference>
<dbReference type="InterPro" id="IPR000835">
    <property type="entry name" value="HTH_MarR-typ"/>
</dbReference>
<dbReference type="EMBL" id="BAABRN010000005">
    <property type="protein sequence ID" value="GAA5500960.1"/>
    <property type="molecule type" value="Genomic_DNA"/>
</dbReference>
<evidence type="ECO:0000313" key="3">
    <source>
        <dbReference type="Proteomes" id="UP001458946"/>
    </source>
</evidence>
<dbReference type="PRINTS" id="PR00598">
    <property type="entry name" value="HTHMARR"/>
</dbReference>
<evidence type="ECO:0000313" key="2">
    <source>
        <dbReference type="EMBL" id="GAA5500960.1"/>
    </source>
</evidence>
<dbReference type="CDD" id="cd00090">
    <property type="entry name" value="HTH_ARSR"/>
    <property type="match status" value="1"/>
</dbReference>
<dbReference type="Gene3D" id="1.10.10.10">
    <property type="entry name" value="Winged helix-like DNA-binding domain superfamily/Winged helix DNA-binding domain"/>
    <property type="match status" value="1"/>
</dbReference>
<evidence type="ECO:0000259" key="1">
    <source>
        <dbReference type="PROSITE" id="PS50995"/>
    </source>
</evidence>
<dbReference type="Pfam" id="PF12802">
    <property type="entry name" value="MarR_2"/>
    <property type="match status" value="1"/>
</dbReference>
<dbReference type="InterPro" id="IPR036390">
    <property type="entry name" value="WH_DNA-bd_sf"/>
</dbReference>
<dbReference type="InterPro" id="IPR036388">
    <property type="entry name" value="WH-like_DNA-bd_sf"/>
</dbReference>
<dbReference type="Proteomes" id="UP001458946">
    <property type="component" value="Unassembled WGS sequence"/>
</dbReference>
<comment type="caution">
    <text evidence="2">The sequence shown here is derived from an EMBL/GenBank/DDBJ whole genome shotgun (WGS) entry which is preliminary data.</text>
</comment>
<dbReference type="PANTHER" id="PTHR33164">
    <property type="entry name" value="TRANSCRIPTIONAL REGULATOR, MARR FAMILY"/>
    <property type="match status" value="1"/>
</dbReference>
<dbReference type="SUPFAM" id="SSF46785">
    <property type="entry name" value="Winged helix' DNA-binding domain"/>
    <property type="match status" value="1"/>
</dbReference>
<accession>A0ABP9V9V6</accession>
<dbReference type="SMART" id="SM00347">
    <property type="entry name" value="HTH_MARR"/>
    <property type="match status" value="1"/>
</dbReference>
<proteinExistence type="predicted"/>
<dbReference type="InterPro" id="IPR039422">
    <property type="entry name" value="MarR/SlyA-like"/>
</dbReference>
<protein>
    <recommendedName>
        <fullName evidence="1">HTH marR-type domain-containing protein</fullName>
    </recommendedName>
</protein>
<organism evidence="2 3">
    <name type="scientific">Deinococcus xinjiangensis</name>
    <dbReference type="NCBI Taxonomy" id="457454"/>
    <lineage>
        <taxon>Bacteria</taxon>
        <taxon>Thermotogati</taxon>
        <taxon>Deinococcota</taxon>
        <taxon>Deinococci</taxon>
        <taxon>Deinococcales</taxon>
        <taxon>Deinococcaceae</taxon>
        <taxon>Deinococcus</taxon>
    </lineage>
</organism>
<sequence>MPAHLEPELSSETVVLFLSSLWQMNRRIKQDIEPRLAQRQLDMRRFFILSAIRRGTVYPKELSEKLGLPATLLSRYLEQLVQLGFLERQIDRQDSRRTRLSLTESGTQAVAAAAEDIKTSTSQRLQRLDPSRLGLLLESMERLGHPDLER</sequence>
<feature type="domain" description="HTH marR-type" evidence="1">
    <location>
        <begin position="14"/>
        <end position="145"/>
    </location>
</feature>